<dbReference type="GO" id="GO:0046677">
    <property type="term" value="P:response to antibiotic"/>
    <property type="evidence" value="ECO:0007669"/>
    <property type="project" value="TreeGrafter"/>
</dbReference>
<dbReference type="PANTHER" id="PTHR38684">
    <property type="entry name" value="PROTEIN AMPE"/>
    <property type="match status" value="1"/>
</dbReference>
<feature type="transmembrane region" description="Helical" evidence="1">
    <location>
        <begin position="191"/>
        <end position="210"/>
    </location>
</feature>
<dbReference type="Pfam" id="PF17113">
    <property type="entry name" value="AmpE"/>
    <property type="match status" value="1"/>
</dbReference>
<feature type="transmembrane region" description="Helical" evidence="1">
    <location>
        <begin position="72"/>
        <end position="90"/>
    </location>
</feature>
<evidence type="ECO:0000256" key="1">
    <source>
        <dbReference type="SAM" id="Phobius"/>
    </source>
</evidence>
<name>A0A9E4K5R5_9GAMM</name>
<feature type="transmembrane region" description="Helical" evidence="1">
    <location>
        <begin position="273"/>
        <end position="293"/>
    </location>
</feature>
<gene>
    <name evidence="2" type="primary">ampE</name>
    <name evidence="2" type="ORF">JAZ04_10590</name>
</gene>
<dbReference type="AlphaFoldDB" id="A0A9E4K5R5"/>
<dbReference type="Proteomes" id="UP000886687">
    <property type="component" value="Unassembled WGS sequence"/>
</dbReference>
<dbReference type="GO" id="GO:0005886">
    <property type="term" value="C:plasma membrane"/>
    <property type="evidence" value="ECO:0007669"/>
    <property type="project" value="TreeGrafter"/>
</dbReference>
<dbReference type="EMBL" id="JAEPDI010000005">
    <property type="protein sequence ID" value="MCG7939285.1"/>
    <property type="molecule type" value="Genomic_DNA"/>
</dbReference>
<reference evidence="2" key="1">
    <citation type="journal article" date="2021" name="Proc. Natl. Acad. Sci. U.S.A.">
        <title>Global biogeography of chemosynthetic symbionts reveals both localized and globally distributed symbiont groups. .</title>
        <authorList>
            <person name="Osvatic J.T."/>
            <person name="Wilkins L.G.E."/>
            <person name="Leibrecht L."/>
            <person name="Leray M."/>
            <person name="Zauner S."/>
            <person name="Polzin J."/>
            <person name="Camacho Y."/>
            <person name="Gros O."/>
            <person name="van Gils J.A."/>
            <person name="Eisen J.A."/>
            <person name="Petersen J.M."/>
            <person name="Yuen B."/>
        </authorList>
    </citation>
    <scope>NUCLEOTIDE SEQUENCE</scope>
    <source>
        <strain evidence="2">MAGL173</strain>
    </source>
</reference>
<organism evidence="2 3">
    <name type="scientific">Candidatus Thiodiazotropha lotti</name>
    <dbReference type="NCBI Taxonomy" id="2792787"/>
    <lineage>
        <taxon>Bacteria</taxon>
        <taxon>Pseudomonadati</taxon>
        <taxon>Pseudomonadota</taxon>
        <taxon>Gammaproteobacteria</taxon>
        <taxon>Chromatiales</taxon>
        <taxon>Sedimenticolaceae</taxon>
        <taxon>Candidatus Thiodiazotropha</taxon>
    </lineage>
</organism>
<dbReference type="PANTHER" id="PTHR38684:SF1">
    <property type="entry name" value="PROTEIN AMPE"/>
    <property type="match status" value="1"/>
</dbReference>
<protein>
    <submittedName>
        <fullName evidence="2">Regulatory signaling modulator protein AmpE</fullName>
    </submittedName>
</protein>
<sequence length="294" mass="32957">MTLTIILICLIAERFLLEHSHLRSNRWFTRYCQWHQQQNLPEWMQQGIIGLLLLLLPPLLAIAALQHLFADSLLGLPSLLLSIGVLLYALGPQDLDSQINQYVETAEADDGEARQIALEIIEDEPPTSEPARSQAVAEAALQQANRRTVAVLFWFILLGPLGAMLYRLATWMPQSDQAAQDIDFKLNTRQLVIILDWLPARITAFCYAIAGSFEDALYGWRSYQESRQSEFSDSNAGTLICTGSGAMRLTTLLDEAYAGAHLYTYLPKAAMALIWRSLIVFLVILAFLTFTGLI</sequence>
<feature type="transmembrane region" description="Helical" evidence="1">
    <location>
        <begin position="43"/>
        <end position="65"/>
    </location>
</feature>
<dbReference type="InterPro" id="IPR031347">
    <property type="entry name" value="AmpE"/>
</dbReference>
<proteinExistence type="predicted"/>
<keyword evidence="1" id="KW-0472">Membrane</keyword>
<keyword evidence="1" id="KW-1133">Transmembrane helix</keyword>
<accession>A0A9E4K5R5</accession>
<evidence type="ECO:0000313" key="2">
    <source>
        <dbReference type="EMBL" id="MCG7939285.1"/>
    </source>
</evidence>
<dbReference type="InterPro" id="IPR052966">
    <property type="entry name" value="Beta-lactamase_Reg"/>
</dbReference>
<keyword evidence="1" id="KW-0812">Transmembrane</keyword>
<feature type="transmembrane region" description="Helical" evidence="1">
    <location>
        <begin position="151"/>
        <end position="170"/>
    </location>
</feature>
<evidence type="ECO:0000313" key="3">
    <source>
        <dbReference type="Proteomes" id="UP000886687"/>
    </source>
</evidence>
<comment type="caution">
    <text evidence="2">The sequence shown here is derived from an EMBL/GenBank/DDBJ whole genome shotgun (WGS) entry which is preliminary data.</text>
</comment>